<dbReference type="Proteomes" id="UP000193077">
    <property type="component" value="Unassembled WGS sequence"/>
</dbReference>
<keyword evidence="2" id="KW-1185">Reference proteome</keyword>
<dbReference type="RefSeq" id="WP_085795705.1">
    <property type="nucleotide sequence ID" value="NZ_FWFO01000001.1"/>
</dbReference>
<name>A0A1Y5SK41_9RHOB</name>
<dbReference type="EMBL" id="FWFO01000001">
    <property type="protein sequence ID" value="SLN42685.1"/>
    <property type="molecule type" value="Genomic_DNA"/>
</dbReference>
<sequence length="81" mass="9059">MSNTIENLAAKLAEDTMKVMDQTGEDRLYVEVGNVLAAASQSLEEAYLTEVRVRLAERVARRFLIKKATEFKAAKEAKQAQ</sequence>
<protein>
    <submittedName>
        <fullName evidence="1">Uncharacterized protein</fullName>
    </submittedName>
</protein>
<evidence type="ECO:0000313" key="2">
    <source>
        <dbReference type="Proteomes" id="UP000193077"/>
    </source>
</evidence>
<evidence type="ECO:0000313" key="1">
    <source>
        <dbReference type="EMBL" id="SLN42685.1"/>
    </source>
</evidence>
<dbReference type="AlphaFoldDB" id="A0A1Y5SK41"/>
<accession>A0A1Y5SK41</accession>
<proteinExistence type="predicted"/>
<reference evidence="1 2" key="1">
    <citation type="submission" date="2017-03" db="EMBL/GenBank/DDBJ databases">
        <authorList>
            <person name="Afonso C.L."/>
            <person name="Miller P.J."/>
            <person name="Scott M.A."/>
            <person name="Spackman E."/>
            <person name="Goraichik I."/>
            <person name="Dimitrov K.M."/>
            <person name="Suarez D.L."/>
            <person name="Swayne D.E."/>
        </authorList>
    </citation>
    <scope>NUCLEOTIDE SEQUENCE [LARGE SCALE GENOMIC DNA]</scope>
    <source>
        <strain evidence="1 2">CECT 7639</strain>
    </source>
</reference>
<gene>
    <name evidence="1" type="ORF">TRL7639_02200</name>
</gene>
<dbReference type="OrthoDB" id="7876148at2"/>
<organism evidence="1 2">
    <name type="scientific">Falsiruegeria litorea R37</name>
    <dbReference type="NCBI Taxonomy" id="1200284"/>
    <lineage>
        <taxon>Bacteria</taxon>
        <taxon>Pseudomonadati</taxon>
        <taxon>Pseudomonadota</taxon>
        <taxon>Alphaproteobacteria</taxon>
        <taxon>Rhodobacterales</taxon>
        <taxon>Roseobacteraceae</taxon>
        <taxon>Falsiruegeria</taxon>
    </lineage>
</organism>